<dbReference type="PANTHER" id="PTHR10272">
    <property type="entry name" value="PLATELET-ACTIVATING FACTOR ACETYLHYDROLASE"/>
    <property type="match status" value="1"/>
</dbReference>
<protein>
    <recommendedName>
        <fullName evidence="1">1-alkyl-2-acetylglycerophosphocholine esterase</fullName>
        <ecNumber evidence="1">3.1.1.47</ecNumber>
    </recommendedName>
</protein>
<dbReference type="PANTHER" id="PTHR10272:SF0">
    <property type="entry name" value="PLATELET-ACTIVATING FACTOR ACETYLHYDROLASE"/>
    <property type="match status" value="1"/>
</dbReference>
<evidence type="ECO:0000256" key="2">
    <source>
        <dbReference type="ARBA" id="ARBA00022801"/>
    </source>
</evidence>
<organism evidence="6 7">
    <name type="scientific">Seiridium unicorne</name>
    <dbReference type="NCBI Taxonomy" id="138068"/>
    <lineage>
        <taxon>Eukaryota</taxon>
        <taxon>Fungi</taxon>
        <taxon>Dikarya</taxon>
        <taxon>Ascomycota</taxon>
        <taxon>Pezizomycotina</taxon>
        <taxon>Sordariomycetes</taxon>
        <taxon>Xylariomycetidae</taxon>
        <taxon>Amphisphaeriales</taxon>
        <taxon>Sporocadaceae</taxon>
        <taxon>Seiridium</taxon>
    </lineage>
</organism>
<dbReference type="Pfam" id="PF03403">
    <property type="entry name" value="PAF-AH_p_II"/>
    <property type="match status" value="1"/>
</dbReference>
<dbReference type="SUPFAM" id="SSF53474">
    <property type="entry name" value="alpha/beta-Hydrolases"/>
    <property type="match status" value="1"/>
</dbReference>
<accession>A0ABR2UF31</accession>
<evidence type="ECO:0000256" key="5">
    <source>
        <dbReference type="SAM" id="MobiDB-lite"/>
    </source>
</evidence>
<evidence type="ECO:0000313" key="6">
    <source>
        <dbReference type="EMBL" id="KAK9413194.1"/>
    </source>
</evidence>
<evidence type="ECO:0000313" key="7">
    <source>
        <dbReference type="Proteomes" id="UP001408356"/>
    </source>
</evidence>
<evidence type="ECO:0000256" key="3">
    <source>
        <dbReference type="ARBA" id="ARBA00022963"/>
    </source>
</evidence>
<dbReference type="EMBL" id="JARVKF010000441">
    <property type="protein sequence ID" value="KAK9413194.1"/>
    <property type="molecule type" value="Genomic_DNA"/>
</dbReference>
<dbReference type="Gene3D" id="3.40.50.1820">
    <property type="entry name" value="alpha/beta hydrolase"/>
    <property type="match status" value="1"/>
</dbReference>
<feature type="region of interest" description="Disordered" evidence="5">
    <location>
        <begin position="1"/>
        <end position="22"/>
    </location>
</feature>
<name>A0ABR2UF31_9PEZI</name>
<keyword evidence="7" id="KW-1185">Reference proteome</keyword>
<gene>
    <name evidence="6" type="ORF">SUNI508_11970</name>
</gene>
<proteinExistence type="predicted"/>
<keyword evidence="4" id="KW-0443">Lipid metabolism</keyword>
<keyword evidence="3" id="KW-0442">Lipid degradation</keyword>
<evidence type="ECO:0000256" key="4">
    <source>
        <dbReference type="ARBA" id="ARBA00023098"/>
    </source>
</evidence>
<reference evidence="6 7" key="1">
    <citation type="journal article" date="2024" name="J. Plant Pathol.">
        <title>Sequence and assembly of the genome of Seiridium unicorne, isolate CBS 538.82, causal agent of cypress canker disease.</title>
        <authorList>
            <person name="Scali E."/>
            <person name="Rocca G.D."/>
            <person name="Danti R."/>
            <person name="Garbelotto M."/>
            <person name="Barberini S."/>
            <person name="Baroncelli R."/>
            <person name="Emiliani G."/>
        </authorList>
    </citation>
    <scope>NUCLEOTIDE SEQUENCE [LARGE SCALE GENOMIC DNA]</scope>
    <source>
        <strain evidence="6 7">BM-138-508</strain>
    </source>
</reference>
<evidence type="ECO:0000256" key="1">
    <source>
        <dbReference type="ARBA" id="ARBA00013201"/>
    </source>
</evidence>
<dbReference type="InterPro" id="IPR029058">
    <property type="entry name" value="AB_hydrolase_fold"/>
</dbReference>
<dbReference type="EC" id="3.1.1.47" evidence="1"/>
<keyword evidence="2" id="KW-0378">Hydrolase</keyword>
<sequence>MTTQEMEEGKQDRGKKARITTPAPPRTFRERIFHALPAYSGPYSVGTMEIELPVREPKTFSNFKREGLHALRLDTVLFSVYYPCDINSFAKTGRQPSRATWLPRPRVPTCRGYAKFLNIPHTPVTAYIAATTMWTKVPAFRNAKLAGCLPGQQPSDDRGHEHETSGGDAIVKPKFPVIMFSHGLGGSRMCYSSVCGELASNGFIVIAVEHRDGSGARSYVNIPPSGNLADGKVLDNTKSQRAYAVDYIWPKDNAQDTSPHNQRGVDHELRDAQIQMRMAEIAEAYHAMELINNDQGDLVLENNLRKEGNIGSSSKGLENVDWADWSGRMHLDSVTVMGHSFGGATSIQIAREDDRFPWVGQSILLDAWGPAVPVAEDSRRPVLKPLLAVGSEAFMHWPENFDSIFDICKETRDAGVPCWMLTAKGSTHLSQTDFAVLYSRWMSWLAKNVIHPKRAILLTVNSSLEFLKRVLPSEHTFGNSWIDEGILETKSLSLTDSLPNDNKPAEKWMAARLRIPNEFRLRIMNWFRRSPKTKVPTDAAGNVLTGLITHRLGDEVWVHINANDGEIAHPRSRSELR</sequence>
<comment type="caution">
    <text evidence="6">The sequence shown here is derived from an EMBL/GenBank/DDBJ whole genome shotgun (WGS) entry which is preliminary data.</text>
</comment>
<dbReference type="Proteomes" id="UP001408356">
    <property type="component" value="Unassembled WGS sequence"/>
</dbReference>